<sequence length="100" mass="11527">MFDLPLQLLQLVRLFPLFRLSLCRLHTGSPVGKRGLRLGVSLLCWPFVQVQLSLREMASHVHDLERVTLHLARPTLRRIHPEHGSRPFTPRSMLVLDQCA</sequence>
<gene>
    <name evidence="2" type="ORF">NSCI0253_LOCUS39006</name>
</gene>
<evidence type="ECO:0000313" key="2">
    <source>
        <dbReference type="EMBL" id="CAD8864651.1"/>
    </source>
</evidence>
<accession>A0A7S1FGL5</accession>
<keyword evidence="1" id="KW-0732">Signal</keyword>
<reference evidence="2" key="1">
    <citation type="submission" date="2021-01" db="EMBL/GenBank/DDBJ databases">
        <authorList>
            <person name="Corre E."/>
            <person name="Pelletier E."/>
            <person name="Niang G."/>
            <person name="Scheremetjew M."/>
            <person name="Finn R."/>
            <person name="Kale V."/>
            <person name="Holt S."/>
            <person name="Cochrane G."/>
            <person name="Meng A."/>
            <person name="Brown T."/>
            <person name="Cohen L."/>
        </authorList>
    </citation>
    <scope>NUCLEOTIDE SEQUENCE</scope>
</reference>
<feature type="chain" id="PRO_5031428450" description="Secreted protein" evidence="1">
    <location>
        <begin position="24"/>
        <end position="100"/>
    </location>
</feature>
<feature type="signal peptide" evidence="1">
    <location>
        <begin position="1"/>
        <end position="23"/>
    </location>
</feature>
<dbReference type="AlphaFoldDB" id="A0A7S1FGL5"/>
<evidence type="ECO:0008006" key="3">
    <source>
        <dbReference type="Google" id="ProtNLM"/>
    </source>
</evidence>
<organism evidence="2">
    <name type="scientific">Noctiluca scintillans</name>
    <name type="common">Sea sparkle</name>
    <name type="synonym">Red tide dinoflagellate</name>
    <dbReference type="NCBI Taxonomy" id="2966"/>
    <lineage>
        <taxon>Eukaryota</taxon>
        <taxon>Sar</taxon>
        <taxon>Alveolata</taxon>
        <taxon>Dinophyceae</taxon>
        <taxon>Noctilucales</taxon>
        <taxon>Noctilucaceae</taxon>
        <taxon>Noctiluca</taxon>
    </lineage>
</organism>
<protein>
    <recommendedName>
        <fullName evidence="3">Secreted protein</fullName>
    </recommendedName>
</protein>
<dbReference type="EMBL" id="HBFQ01054874">
    <property type="protein sequence ID" value="CAD8864651.1"/>
    <property type="molecule type" value="Transcribed_RNA"/>
</dbReference>
<name>A0A7S1FGL5_NOCSC</name>
<evidence type="ECO:0000256" key="1">
    <source>
        <dbReference type="SAM" id="SignalP"/>
    </source>
</evidence>
<proteinExistence type="predicted"/>